<evidence type="ECO:0000259" key="8">
    <source>
        <dbReference type="Pfam" id="PF07282"/>
    </source>
</evidence>
<dbReference type="NCBIfam" id="TIGR01766">
    <property type="entry name" value="IS200/IS605 family accessory protein TnpB-like domain"/>
    <property type="match status" value="1"/>
</dbReference>
<dbReference type="Proteomes" id="UP001169027">
    <property type="component" value="Unassembled WGS sequence"/>
</dbReference>
<evidence type="ECO:0000313" key="10">
    <source>
        <dbReference type="EMBL" id="MDO1535670.1"/>
    </source>
</evidence>
<evidence type="ECO:0000313" key="11">
    <source>
        <dbReference type="Proteomes" id="UP001169027"/>
    </source>
</evidence>
<name>A0ABT8SA52_9BURK</name>
<evidence type="ECO:0000256" key="2">
    <source>
        <dbReference type="ARBA" id="ARBA00022578"/>
    </source>
</evidence>
<organism evidence="10 11">
    <name type="scientific">Variovorax ginsengisoli</name>
    <dbReference type="NCBI Taxonomy" id="363844"/>
    <lineage>
        <taxon>Bacteria</taxon>
        <taxon>Pseudomonadati</taxon>
        <taxon>Pseudomonadota</taxon>
        <taxon>Betaproteobacteria</taxon>
        <taxon>Burkholderiales</taxon>
        <taxon>Comamonadaceae</taxon>
        <taxon>Variovorax</taxon>
    </lineage>
</organism>
<comment type="similarity">
    <text evidence="1">In the C-terminal section; belongs to the transposase 35 family.</text>
</comment>
<evidence type="ECO:0000256" key="3">
    <source>
        <dbReference type="ARBA" id="ARBA00022723"/>
    </source>
</evidence>
<comment type="caution">
    <text evidence="10">The sequence shown here is derived from an EMBL/GenBank/DDBJ whole genome shotgun (WGS) entry which is preliminary data.</text>
</comment>
<dbReference type="InterPro" id="IPR021027">
    <property type="entry name" value="Transposase_put_HTH"/>
</dbReference>
<dbReference type="InterPro" id="IPR010095">
    <property type="entry name" value="Cas12f1-like_TNB"/>
</dbReference>
<sequence length="428" mass="46958">MSDASTLRAHRFQLRPRPLQEKQLARYAGMMRWVWNRALAEQQGRRERGEKNASYASMCKWLTAWRNAPETSWLAEGPVHPQQQVLKRLDAAFQAFFANVKAGKKPGYPHIKRRGEEPCIRFPDKAQFKLDAANGRIHLPKLGWVRLRMSREVTGELRNASVTREGGRWYVAIQTAQAAVVAAAGLAPTLGVDLGVANFAGLSDGRLIVPLAALKAQQVRLRRYQRSVSRKVKGSCNRKKAIVKLRALHKRIAQQRLDWLHKLTSGLAAEHPVIVIEDLRVAAMTASARGNAQKPGRNVRQKAGLNRAILDAAWSEFGRQLEYKTAAVGGAAVRVNPAYTSRTCRMCEHESAENRKTQSVFACVACGHTEHADIHAAKNILAAGHAAWISGASAGSDACGGVVRRAASTRTKRAAPAKQEPSEGVACA</sequence>
<reference evidence="10" key="1">
    <citation type="submission" date="2023-06" db="EMBL/GenBank/DDBJ databases">
        <authorList>
            <person name="Jiang Y."/>
            <person name="Liu Q."/>
        </authorList>
    </citation>
    <scope>NUCLEOTIDE SEQUENCE</scope>
    <source>
        <strain evidence="10">CGMCC 1.12090</strain>
    </source>
</reference>
<dbReference type="Pfam" id="PF12323">
    <property type="entry name" value="HTH_OrfB_IS605"/>
    <property type="match status" value="1"/>
</dbReference>
<keyword evidence="11" id="KW-1185">Reference proteome</keyword>
<dbReference type="Pfam" id="PF07282">
    <property type="entry name" value="Cas12f1-like_TNB"/>
    <property type="match status" value="1"/>
</dbReference>
<keyword evidence="3" id="KW-0479">Metal-binding</keyword>
<keyword evidence="5" id="KW-0238">DNA-binding</keyword>
<evidence type="ECO:0000259" key="9">
    <source>
        <dbReference type="Pfam" id="PF12323"/>
    </source>
</evidence>
<proteinExistence type="inferred from homology"/>
<protein>
    <submittedName>
        <fullName evidence="10">Transposase</fullName>
    </submittedName>
</protein>
<dbReference type="RefSeq" id="WP_301813459.1">
    <property type="nucleotide sequence ID" value="NZ_JAUJZH010000021.1"/>
</dbReference>
<keyword evidence="6" id="KW-0233">DNA recombination</keyword>
<keyword evidence="4" id="KW-0862">Zinc</keyword>
<evidence type="ECO:0000256" key="4">
    <source>
        <dbReference type="ARBA" id="ARBA00022833"/>
    </source>
</evidence>
<dbReference type="Pfam" id="PF01385">
    <property type="entry name" value="OrfB_IS605"/>
    <property type="match status" value="1"/>
</dbReference>
<dbReference type="InterPro" id="IPR001959">
    <property type="entry name" value="Transposase"/>
</dbReference>
<dbReference type="EMBL" id="JAUKVY010000021">
    <property type="protein sequence ID" value="MDO1535670.1"/>
    <property type="molecule type" value="Genomic_DNA"/>
</dbReference>
<feature type="domain" description="Probable transposase IS891/IS1136/IS1341" evidence="7">
    <location>
        <begin position="189"/>
        <end position="286"/>
    </location>
</feature>
<feature type="domain" description="Transposase putative helix-turn-helix" evidence="9">
    <location>
        <begin position="6"/>
        <end position="51"/>
    </location>
</feature>
<gene>
    <name evidence="10" type="ORF">Q2T77_25630</name>
</gene>
<feature type="domain" description="Cas12f1-like TNB" evidence="8">
    <location>
        <begin position="314"/>
        <end position="380"/>
    </location>
</feature>
<evidence type="ECO:0000256" key="1">
    <source>
        <dbReference type="ARBA" id="ARBA00008761"/>
    </source>
</evidence>
<accession>A0ABT8SA52</accession>
<evidence type="ECO:0000259" key="7">
    <source>
        <dbReference type="Pfam" id="PF01385"/>
    </source>
</evidence>
<evidence type="ECO:0000256" key="6">
    <source>
        <dbReference type="ARBA" id="ARBA00023172"/>
    </source>
</evidence>
<evidence type="ECO:0000256" key="5">
    <source>
        <dbReference type="ARBA" id="ARBA00023125"/>
    </source>
</evidence>
<dbReference type="NCBIfam" id="NF040570">
    <property type="entry name" value="guided_TnpB"/>
    <property type="match status" value="1"/>
</dbReference>
<keyword evidence="2" id="KW-0815">Transposition</keyword>